<comment type="subcellular location">
    <subcellularLocation>
        <location evidence="1">Cell membrane</location>
        <topology evidence="1">Lipid-anchor</topology>
        <topology evidence="1">GPI-anchor</topology>
    </subcellularLocation>
</comment>
<dbReference type="EC" id="3.1.3.1" evidence="3 16"/>
<comment type="caution">
    <text evidence="17">The sequence shown here is derived from an EMBL/GenBank/DDBJ whole genome shotgun (WGS) entry which is preliminary data.</text>
</comment>
<evidence type="ECO:0000256" key="4">
    <source>
        <dbReference type="ARBA" id="ARBA00022475"/>
    </source>
</evidence>
<keyword evidence="5" id="KW-0336">GPI-anchor</keyword>
<keyword evidence="6 14" id="KW-0479">Metal-binding</keyword>
<feature type="non-terminal residue" evidence="17">
    <location>
        <position position="1"/>
    </location>
</feature>
<dbReference type="GO" id="GO:0004035">
    <property type="term" value="F:alkaline phosphatase activity"/>
    <property type="evidence" value="ECO:0007669"/>
    <property type="project" value="UniProtKB-EC"/>
</dbReference>
<evidence type="ECO:0000256" key="6">
    <source>
        <dbReference type="ARBA" id="ARBA00022723"/>
    </source>
</evidence>
<dbReference type="PANTHER" id="PTHR11596">
    <property type="entry name" value="ALKALINE PHOSPHATASE"/>
    <property type="match status" value="1"/>
</dbReference>
<dbReference type="InterPro" id="IPR017850">
    <property type="entry name" value="Alkaline_phosphatase_core_sf"/>
</dbReference>
<feature type="binding site" evidence="14">
    <location>
        <position position="358"/>
    </location>
    <ligand>
        <name>Mg(2+)</name>
        <dbReference type="ChEBI" id="CHEBI:18420"/>
    </ligand>
</feature>
<dbReference type="AlphaFoldDB" id="A0AAD7ZHJ2"/>
<feature type="binding site" evidence="14">
    <location>
        <position position="405"/>
    </location>
    <ligand>
        <name>Zn(2+)</name>
        <dbReference type="ChEBI" id="CHEBI:29105"/>
        <label>2</label>
    </ligand>
</feature>
<keyword evidence="4" id="KW-1003">Cell membrane</keyword>
<feature type="active site" description="Phosphoserine intermediate" evidence="13">
    <location>
        <position position="140"/>
    </location>
</feature>
<feature type="binding site" evidence="14">
    <location>
        <position position="91"/>
    </location>
    <ligand>
        <name>Mg(2+)</name>
        <dbReference type="ChEBI" id="CHEBI:18420"/>
    </ligand>
</feature>
<dbReference type="Gene3D" id="3.40.720.10">
    <property type="entry name" value="Alkaline Phosphatase, subunit A"/>
    <property type="match status" value="1"/>
</dbReference>
<protein>
    <recommendedName>
        <fullName evidence="3 16">Alkaline phosphatase</fullName>
        <ecNumber evidence="3 16">3.1.3.1</ecNumber>
    </recommendedName>
</protein>
<feature type="binding site" evidence="14">
    <location>
        <position position="202"/>
    </location>
    <ligand>
        <name>Mg(2+)</name>
        <dbReference type="ChEBI" id="CHEBI:18420"/>
    </ligand>
</feature>
<feature type="binding site" evidence="14">
    <location>
        <position position="481"/>
    </location>
    <ligand>
        <name>Zn(2+)</name>
        <dbReference type="ChEBI" id="CHEBI:29105"/>
        <label>2</label>
    </ligand>
</feature>
<dbReference type="InterPro" id="IPR018299">
    <property type="entry name" value="Alkaline_phosphatase_AS"/>
</dbReference>
<dbReference type="FunFam" id="3.40.720.10:FF:000008">
    <property type="entry name" value="Alkaline phosphatase"/>
    <property type="match status" value="1"/>
</dbReference>
<keyword evidence="8 14" id="KW-0862">Zinc</keyword>
<keyword evidence="7 16" id="KW-0378">Hydrolase</keyword>
<evidence type="ECO:0000256" key="5">
    <source>
        <dbReference type="ARBA" id="ARBA00022622"/>
    </source>
</evidence>
<dbReference type="EMBL" id="JASPKZ010008135">
    <property type="protein sequence ID" value="KAJ9580819.1"/>
    <property type="molecule type" value="Genomic_DNA"/>
</dbReference>
<dbReference type="SMART" id="SM00098">
    <property type="entry name" value="alkPPc"/>
    <property type="match status" value="1"/>
</dbReference>
<dbReference type="Pfam" id="PF00245">
    <property type="entry name" value="Alk_phosphatase"/>
    <property type="match status" value="1"/>
</dbReference>
<comment type="catalytic activity">
    <reaction evidence="16">
        <text>a phosphate monoester + H2O = an alcohol + phosphate</text>
        <dbReference type="Rhea" id="RHEA:15017"/>
        <dbReference type="ChEBI" id="CHEBI:15377"/>
        <dbReference type="ChEBI" id="CHEBI:30879"/>
        <dbReference type="ChEBI" id="CHEBI:43474"/>
        <dbReference type="ChEBI" id="CHEBI:67140"/>
        <dbReference type="EC" id="3.1.3.1"/>
    </reaction>
</comment>
<keyword evidence="10" id="KW-0472">Membrane</keyword>
<organism evidence="17 18">
    <name type="scientific">Diploptera punctata</name>
    <name type="common">Pacific beetle cockroach</name>
    <dbReference type="NCBI Taxonomy" id="6984"/>
    <lineage>
        <taxon>Eukaryota</taxon>
        <taxon>Metazoa</taxon>
        <taxon>Ecdysozoa</taxon>
        <taxon>Arthropoda</taxon>
        <taxon>Hexapoda</taxon>
        <taxon>Insecta</taxon>
        <taxon>Pterygota</taxon>
        <taxon>Neoptera</taxon>
        <taxon>Polyneoptera</taxon>
        <taxon>Dictyoptera</taxon>
        <taxon>Blattodea</taxon>
        <taxon>Blaberoidea</taxon>
        <taxon>Blaberidae</taxon>
        <taxon>Diplopterinae</taxon>
        <taxon>Diploptera</taxon>
    </lineage>
</organism>
<dbReference type="PROSITE" id="PS00123">
    <property type="entry name" value="ALKALINE_PHOSPHATASE"/>
    <property type="match status" value="1"/>
</dbReference>
<evidence type="ECO:0000256" key="2">
    <source>
        <dbReference type="ARBA" id="ARBA00005984"/>
    </source>
</evidence>
<feature type="binding site" evidence="14">
    <location>
        <position position="367"/>
    </location>
    <ligand>
        <name>Zn(2+)</name>
        <dbReference type="ChEBI" id="CHEBI:29105"/>
        <label>2</label>
    </ligand>
</feature>
<keyword evidence="11" id="KW-0325">Glycoprotein</keyword>
<dbReference type="PRINTS" id="PR00113">
    <property type="entry name" value="ALKPHPHTASE"/>
</dbReference>
<evidence type="ECO:0000313" key="18">
    <source>
        <dbReference type="Proteomes" id="UP001233999"/>
    </source>
</evidence>
<dbReference type="GO" id="GO:0005886">
    <property type="term" value="C:plasma membrane"/>
    <property type="evidence" value="ECO:0007669"/>
    <property type="project" value="UniProtKB-SubCell"/>
</dbReference>
<feature type="binding site" evidence="14">
    <location>
        <position position="363"/>
    </location>
    <ligand>
        <name>Zn(2+)</name>
        <dbReference type="ChEBI" id="CHEBI:29105"/>
        <label>2</label>
    </ligand>
</feature>
<reference evidence="17" key="1">
    <citation type="journal article" date="2023" name="IScience">
        <title>Live-bearing cockroach genome reveals convergent evolutionary mechanisms linked to viviparity in insects and beyond.</title>
        <authorList>
            <person name="Fouks B."/>
            <person name="Harrison M.C."/>
            <person name="Mikhailova A.A."/>
            <person name="Marchal E."/>
            <person name="English S."/>
            <person name="Carruthers M."/>
            <person name="Jennings E.C."/>
            <person name="Chiamaka E.L."/>
            <person name="Frigard R.A."/>
            <person name="Pippel M."/>
            <person name="Attardo G.M."/>
            <person name="Benoit J.B."/>
            <person name="Bornberg-Bauer E."/>
            <person name="Tobe S.S."/>
        </authorList>
    </citation>
    <scope>NUCLEOTIDE SEQUENCE</scope>
    <source>
        <strain evidence="17">Stay&amp;Tobe</strain>
    </source>
</reference>
<dbReference type="GO" id="GO:0098552">
    <property type="term" value="C:side of membrane"/>
    <property type="evidence" value="ECO:0007669"/>
    <property type="project" value="UniProtKB-KW"/>
</dbReference>
<evidence type="ECO:0000256" key="10">
    <source>
        <dbReference type="ARBA" id="ARBA00023136"/>
    </source>
</evidence>
<dbReference type="Proteomes" id="UP001233999">
    <property type="component" value="Unassembled WGS sequence"/>
</dbReference>
<keyword evidence="12" id="KW-0449">Lipoprotein</keyword>
<comment type="cofactor">
    <cofactor evidence="14">
        <name>Zn(2+)</name>
        <dbReference type="ChEBI" id="CHEBI:29105"/>
    </cofactor>
    <text evidence="14">Binds 2 Zn(2+) ions.</text>
</comment>
<feature type="non-terminal residue" evidence="17">
    <location>
        <position position="555"/>
    </location>
</feature>
<evidence type="ECO:0000256" key="12">
    <source>
        <dbReference type="ARBA" id="ARBA00023288"/>
    </source>
</evidence>
<evidence type="ECO:0000256" key="8">
    <source>
        <dbReference type="ARBA" id="ARBA00022833"/>
    </source>
</evidence>
<evidence type="ECO:0000256" key="16">
    <source>
        <dbReference type="RuleBase" id="RU003947"/>
    </source>
</evidence>
<gene>
    <name evidence="17" type="ORF">L9F63_024000</name>
</gene>
<keyword evidence="18" id="KW-1185">Reference proteome</keyword>
<feature type="binding site" evidence="14">
    <location>
        <position position="404"/>
    </location>
    <ligand>
        <name>Zn(2+)</name>
        <dbReference type="ChEBI" id="CHEBI:29105"/>
        <label>2</label>
    </ligand>
</feature>
<keyword evidence="9 14" id="KW-0460">Magnesium</keyword>
<feature type="binding site" evidence="14">
    <location>
        <position position="91"/>
    </location>
    <ligand>
        <name>Zn(2+)</name>
        <dbReference type="ChEBI" id="CHEBI:29105"/>
        <label>2</label>
    </ligand>
</feature>
<sequence length="555" mass="61532">VDILNFAVGRHISIPSGFFREVVRQTRRLQCNQLMSMNIIMVLLVASVQAADYTNEDSAYWNKIGTKQLEETLQRFHSNNYAKNIIIFIGDGMGISTITSARIYKGQKRGVGEGEKLSFETFPTVGLSKTYSVNTQVTDSAASGTALFTGVKTNNKMIGLNAKAEYNVCKTSDKDLKVDSIMKWAQLAGKDTGIVTKTRITHATPAACYAHINNRNWECDSVIPPQYRDCVKDIARQLVEDEPGNKFKVILGGGGNQMGLKGLSGTIDDGCIRTDSKNLVQRWKNSKNNSVVVTTNKELMDININNTDYLMGIFSADHMYFAGEKWLKSQDQPSLVNMTIQAVNILNKNPNGFVLMIEGGLIDIGHHQNFAKLALEDTLEFEEAVSAAINLTDKENTLIIVTADHSHTLTINGYPLRGNDILGFASSENVTYETLTYANGPGYKSHTTNNAHWRNLTNSSVDINDTYYRHFSPVYLSYETHGGEDVAVYAQGPSSHIFSGVYEENYIAHAISYAASIGLHAKLREDYNASECDTIRLDLFVLLVLDLDNDVVFMT</sequence>
<feature type="binding site" evidence="14">
    <location>
        <position position="204"/>
    </location>
    <ligand>
        <name>Mg(2+)</name>
        <dbReference type="ChEBI" id="CHEBI:18420"/>
    </ligand>
</feature>
<comment type="cofactor">
    <cofactor evidence="14">
        <name>Mg(2+)</name>
        <dbReference type="ChEBI" id="CHEBI:18420"/>
    </cofactor>
    <text evidence="14">Binds 1 Mg(2+) ion.</text>
</comment>
<accession>A0AAD7ZHJ2</accession>
<evidence type="ECO:0000256" key="3">
    <source>
        <dbReference type="ARBA" id="ARBA00012647"/>
    </source>
</evidence>
<evidence type="ECO:0000256" key="13">
    <source>
        <dbReference type="PIRSR" id="PIRSR601952-1"/>
    </source>
</evidence>
<evidence type="ECO:0000256" key="1">
    <source>
        <dbReference type="ARBA" id="ARBA00004609"/>
    </source>
</evidence>
<dbReference type="GO" id="GO:0046872">
    <property type="term" value="F:metal ion binding"/>
    <property type="evidence" value="ECO:0007669"/>
    <property type="project" value="UniProtKB-KW"/>
</dbReference>
<evidence type="ECO:0000256" key="14">
    <source>
        <dbReference type="PIRSR" id="PIRSR601952-2"/>
    </source>
</evidence>
<name>A0AAD7ZHJ2_DIPPU</name>
<proteinExistence type="inferred from homology"/>
<evidence type="ECO:0000256" key="15">
    <source>
        <dbReference type="RuleBase" id="RU003946"/>
    </source>
</evidence>
<evidence type="ECO:0000256" key="11">
    <source>
        <dbReference type="ARBA" id="ARBA00023180"/>
    </source>
</evidence>
<dbReference type="CDD" id="cd16012">
    <property type="entry name" value="ALP"/>
    <property type="match status" value="1"/>
</dbReference>
<dbReference type="SUPFAM" id="SSF53649">
    <property type="entry name" value="Alkaline phosphatase-like"/>
    <property type="match status" value="1"/>
</dbReference>
<dbReference type="InterPro" id="IPR001952">
    <property type="entry name" value="Alkaline_phosphatase"/>
</dbReference>
<reference evidence="17" key="2">
    <citation type="submission" date="2023-05" db="EMBL/GenBank/DDBJ databases">
        <authorList>
            <person name="Fouks B."/>
        </authorList>
    </citation>
    <scope>NUCLEOTIDE SEQUENCE</scope>
    <source>
        <strain evidence="17">Stay&amp;Tobe</strain>
        <tissue evidence="17">Testes</tissue>
    </source>
</reference>
<evidence type="ECO:0000256" key="7">
    <source>
        <dbReference type="ARBA" id="ARBA00022801"/>
    </source>
</evidence>
<dbReference type="PANTHER" id="PTHR11596:SF83">
    <property type="entry name" value="ALKALINE PHOSPHATASE 4"/>
    <property type="match status" value="1"/>
</dbReference>
<evidence type="ECO:0000256" key="9">
    <source>
        <dbReference type="ARBA" id="ARBA00022842"/>
    </source>
</evidence>
<evidence type="ECO:0000313" key="17">
    <source>
        <dbReference type="EMBL" id="KAJ9580819.1"/>
    </source>
</evidence>
<comment type="similarity">
    <text evidence="2 15">Belongs to the alkaline phosphatase family.</text>
</comment>